<name>A0A2N3VK99_9NOCA</name>
<dbReference type="InterPro" id="IPR029069">
    <property type="entry name" value="HotDog_dom_sf"/>
</dbReference>
<evidence type="ECO:0000259" key="3">
    <source>
        <dbReference type="Pfam" id="PF20789"/>
    </source>
</evidence>
<feature type="domain" description="Acyl-CoA thioesterase-like C-terminal" evidence="3">
    <location>
        <begin position="155"/>
        <end position="255"/>
    </location>
</feature>
<dbReference type="InterPro" id="IPR049450">
    <property type="entry name" value="ACOT8-like_C"/>
</dbReference>
<dbReference type="Proteomes" id="UP000233766">
    <property type="component" value="Unassembled WGS sequence"/>
</dbReference>
<gene>
    <name evidence="4" type="ORF">ATK86_6521</name>
</gene>
<feature type="domain" description="Acyl-CoA thioesterase-like N-terminal HotDog" evidence="2">
    <location>
        <begin position="29"/>
        <end position="108"/>
    </location>
</feature>
<dbReference type="Gene3D" id="2.40.160.210">
    <property type="entry name" value="Acyl-CoA thioesterase, double hotdog domain"/>
    <property type="match status" value="1"/>
</dbReference>
<protein>
    <submittedName>
        <fullName evidence="4">Thioesterase superfamily protein</fullName>
    </submittedName>
</protein>
<proteinExistence type="predicted"/>
<dbReference type="OrthoDB" id="4968093at2"/>
<dbReference type="AlphaFoldDB" id="A0A2N3VK99"/>
<dbReference type="SUPFAM" id="SSF54637">
    <property type="entry name" value="Thioesterase/thiol ester dehydrase-isomerase"/>
    <property type="match status" value="1"/>
</dbReference>
<dbReference type="InterPro" id="IPR042171">
    <property type="entry name" value="Acyl-CoA_hotdog"/>
</dbReference>
<feature type="region of interest" description="Disordered" evidence="1">
    <location>
        <begin position="258"/>
        <end position="283"/>
    </location>
</feature>
<keyword evidence="5" id="KW-1185">Reference proteome</keyword>
<reference evidence="4 5" key="1">
    <citation type="submission" date="2017-12" db="EMBL/GenBank/DDBJ databases">
        <title>Sequencing the genomes of 1000 Actinobacteria strains.</title>
        <authorList>
            <person name="Klenk H.-P."/>
        </authorList>
    </citation>
    <scope>NUCLEOTIDE SEQUENCE [LARGE SCALE GENOMIC DNA]</scope>
    <source>
        <strain evidence="4 5">DSM 44489</strain>
    </source>
</reference>
<dbReference type="Pfam" id="PF20789">
    <property type="entry name" value="4HBT_3C"/>
    <property type="match status" value="1"/>
</dbReference>
<evidence type="ECO:0000313" key="5">
    <source>
        <dbReference type="Proteomes" id="UP000233766"/>
    </source>
</evidence>
<sequence>MTRQYAVARPCFVRAGTGFEPTSAALSGWGPNMVAGPPVLGLLARTIEVDFGDSDFFAARLTADLFRPVRAERTFVGSRVIRWGNRIRLVEAELIQSGEPVARATAVFYRKSRNSPGQRWADPRVPKPPAATEYPDARLVGTSGDDSVWVPLPCDGPPWSGAARKRLWATGWSVIDGESPTPFARTAMVSDLTSLVANSGTAGIGYINGDVTLALTRLPIGNALGLEARSHHACDGIAVSSATLFDRSGVFGECTATGIANEPRGASSPTPDLESAEPGRRVR</sequence>
<dbReference type="EMBL" id="PJMW01000002">
    <property type="protein sequence ID" value="PKV82037.1"/>
    <property type="molecule type" value="Genomic_DNA"/>
</dbReference>
<evidence type="ECO:0000313" key="4">
    <source>
        <dbReference type="EMBL" id="PKV82037.1"/>
    </source>
</evidence>
<dbReference type="RefSeq" id="WP_101467661.1">
    <property type="nucleotide sequence ID" value="NZ_PJMW01000002.1"/>
</dbReference>
<organism evidence="4 5">
    <name type="scientific">Nocardia fluminea</name>
    <dbReference type="NCBI Taxonomy" id="134984"/>
    <lineage>
        <taxon>Bacteria</taxon>
        <taxon>Bacillati</taxon>
        <taxon>Actinomycetota</taxon>
        <taxon>Actinomycetes</taxon>
        <taxon>Mycobacteriales</taxon>
        <taxon>Nocardiaceae</taxon>
        <taxon>Nocardia</taxon>
    </lineage>
</organism>
<comment type="caution">
    <text evidence="4">The sequence shown here is derived from an EMBL/GenBank/DDBJ whole genome shotgun (WGS) entry which is preliminary data.</text>
</comment>
<accession>A0A2N3VK99</accession>
<dbReference type="InterPro" id="IPR049449">
    <property type="entry name" value="TesB_ACOT8-like_N"/>
</dbReference>
<dbReference type="Pfam" id="PF13622">
    <property type="entry name" value="4HBT_3"/>
    <property type="match status" value="1"/>
</dbReference>
<evidence type="ECO:0000259" key="2">
    <source>
        <dbReference type="Pfam" id="PF13622"/>
    </source>
</evidence>
<evidence type="ECO:0000256" key="1">
    <source>
        <dbReference type="SAM" id="MobiDB-lite"/>
    </source>
</evidence>